<dbReference type="PANTHER" id="PTHR35841">
    <property type="entry name" value="PHOSPHONATES-BINDING PERIPLASMIC PROTEIN"/>
    <property type="match status" value="1"/>
</dbReference>
<feature type="signal peptide" evidence="3">
    <location>
        <begin position="1"/>
        <end position="25"/>
    </location>
</feature>
<dbReference type="Pfam" id="PF12974">
    <property type="entry name" value="Phosphonate-bd"/>
    <property type="match status" value="1"/>
</dbReference>
<feature type="chain" id="PRO_5012142284" evidence="3">
    <location>
        <begin position="26"/>
        <end position="287"/>
    </location>
</feature>
<gene>
    <name evidence="4" type="ORF">MAGMO_2274</name>
</gene>
<dbReference type="NCBIfam" id="TIGR01098">
    <property type="entry name" value="3A0109s03R"/>
    <property type="match status" value="1"/>
</dbReference>
<dbReference type="InterPro" id="IPR005770">
    <property type="entry name" value="PhnD"/>
</dbReference>
<sequence length="287" mass="31663">MALQFVRIKLSLCALLFLLSGVAAAASAATPSAATPLVLGVHPYLPATTLVKRFTPLVTYLSEALQRPVTLRIGSSYRDHIDAVGQKRVDIGFFGPAIYLVLVRDYGPQPLLGRLSFKGGKSSFQGVIFTRKNSPIQTLAALKGKRFAFGDANSTMSSQVPKALLRQAGVEENQLGFYKHMKNHHNVALGVLLGKYDAGGAKEEVFWEYQSRGLRALKWSPPFVSHAFVANRDLPSTLRQQLQKWLLTVHEHPRAVEILEGIKAETKRIIPVEESDFDSLRTLLSMP</sequence>
<evidence type="ECO:0000256" key="2">
    <source>
        <dbReference type="ARBA" id="ARBA00022729"/>
    </source>
</evidence>
<name>A0A1S7LL03_MAGMO</name>
<dbReference type="AlphaFoldDB" id="A0A1S7LL03"/>
<dbReference type="SUPFAM" id="SSF53850">
    <property type="entry name" value="Periplasmic binding protein-like II"/>
    <property type="match status" value="1"/>
</dbReference>
<dbReference type="GO" id="GO:0043190">
    <property type="term" value="C:ATP-binding cassette (ABC) transporter complex"/>
    <property type="evidence" value="ECO:0007669"/>
    <property type="project" value="InterPro"/>
</dbReference>
<dbReference type="PANTHER" id="PTHR35841:SF1">
    <property type="entry name" value="PHOSPHONATES-BINDING PERIPLASMIC PROTEIN"/>
    <property type="match status" value="1"/>
</dbReference>
<evidence type="ECO:0000256" key="1">
    <source>
        <dbReference type="ARBA" id="ARBA00007162"/>
    </source>
</evidence>
<dbReference type="GO" id="GO:0055085">
    <property type="term" value="P:transmembrane transport"/>
    <property type="evidence" value="ECO:0007669"/>
    <property type="project" value="InterPro"/>
</dbReference>
<reference evidence="4" key="1">
    <citation type="submission" date="2015-04" db="EMBL/GenBank/DDBJ databases">
        <authorList>
            <person name="Syromyatnikov M.Y."/>
            <person name="Popov V.N."/>
        </authorList>
    </citation>
    <scope>NUCLEOTIDE SEQUENCE</scope>
    <source>
        <strain evidence="4">MO-1</strain>
    </source>
</reference>
<organism evidence="4">
    <name type="scientific">Magnetococcus massalia (strain MO-1)</name>
    <dbReference type="NCBI Taxonomy" id="451514"/>
    <lineage>
        <taxon>Bacteria</taxon>
        <taxon>Pseudomonadati</taxon>
        <taxon>Pseudomonadota</taxon>
        <taxon>Magnetococcia</taxon>
        <taxon>Magnetococcales</taxon>
        <taxon>Magnetococcaceae</taxon>
        <taxon>Magnetococcus</taxon>
    </lineage>
</organism>
<evidence type="ECO:0000256" key="3">
    <source>
        <dbReference type="SAM" id="SignalP"/>
    </source>
</evidence>
<accession>A0A1S7LL03</accession>
<dbReference type="Gene3D" id="3.40.190.10">
    <property type="entry name" value="Periplasmic binding protein-like II"/>
    <property type="match status" value="2"/>
</dbReference>
<protein>
    <submittedName>
        <fullName evidence="4">Putative phosphonate-binding periplasmic protein</fullName>
    </submittedName>
</protein>
<dbReference type="EMBL" id="LO017727">
    <property type="protein sequence ID" value="CRH06436.1"/>
    <property type="molecule type" value="Genomic_DNA"/>
</dbReference>
<comment type="similarity">
    <text evidence="1">Belongs to the phosphate/phosphite/phosphonate binding protein family.</text>
</comment>
<proteinExistence type="inferred from homology"/>
<evidence type="ECO:0000313" key="4">
    <source>
        <dbReference type="EMBL" id="CRH06436.1"/>
    </source>
</evidence>
<keyword evidence="2 3" id="KW-0732">Signal</keyword>